<protein>
    <submittedName>
        <fullName evidence="4">Uncharacterized protein</fullName>
    </submittedName>
</protein>
<feature type="compositionally biased region" description="Basic and acidic residues" evidence="1">
    <location>
        <begin position="431"/>
        <end position="454"/>
    </location>
</feature>
<evidence type="ECO:0000313" key="5">
    <source>
        <dbReference type="Proteomes" id="UP001283361"/>
    </source>
</evidence>
<accession>A0AAE0XEH2</accession>
<feature type="chain" id="PRO_5042136539" evidence="3">
    <location>
        <begin position="33"/>
        <end position="967"/>
    </location>
</feature>
<feature type="compositionally biased region" description="Polar residues" evidence="1">
    <location>
        <begin position="464"/>
        <end position="488"/>
    </location>
</feature>
<feature type="compositionally biased region" description="Basic and acidic residues" evidence="1">
    <location>
        <begin position="549"/>
        <end position="569"/>
    </location>
</feature>
<feature type="signal peptide" evidence="3">
    <location>
        <begin position="1"/>
        <end position="32"/>
    </location>
</feature>
<proteinExistence type="predicted"/>
<feature type="region of interest" description="Disordered" evidence="1">
    <location>
        <begin position="526"/>
        <end position="578"/>
    </location>
</feature>
<dbReference type="Proteomes" id="UP001283361">
    <property type="component" value="Unassembled WGS sequence"/>
</dbReference>
<feature type="compositionally biased region" description="Basic and acidic residues" evidence="1">
    <location>
        <begin position="615"/>
        <end position="634"/>
    </location>
</feature>
<organism evidence="4 5">
    <name type="scientific">Elysia crispata</name>
    <name type="common">lettuce slug</name>
    <dbReference type="NCBI Taxonomy" id="231223"/>
    <lineage>
        <taxon>Eukaryota</taxon>
        <taxon>Metazoa</taxon>
        <taxon>Spiralia</taxon>
        <taxon>Lophotrochozoa</taxon>
        <taxon>Mollusca</taxon>
        <taxon>Gastropoda</taxon>
        <taxon>Heterobranchia</taxon>
        <taxon>Euthyneura</taxon>
        <taxon>Panpulmonata</taxon>
        <taxon>Sacoglossa</taxon>
        <taxon>Placobranchoidea</taxon>
        <taxon>Plakobranchidae</taxon>
        <taxon>Elysia</taxon>
    </lineage>
</organism>
<sequence>MATSKAQLCLLVATAVLLRVAVFTALPQPVYTTEQDVSTHKISESQVGGPRILVSFGHFAGGLGQKITEKLFSPFWSIFSGGGDMKQISAWRPTGGKNLVDSSALGTHVKVKVSGTLEDKDGHHGNFRIVQDVLGEPESSGPQHGGKVSPGQRLRDETDEVRAGREFYDDEGVWVDQIRSFDSGRIGQKLRTNQKLADTILSLAIPKDPMDVIDTNEVIHGGNIRNAVETKGMSMEIKSDVIGVGGKVTKTDVTTVSGEAQEISQEGPNALDRQDDGKQFEKNNIKIISPIVESSKDGANPMHRDMTVQSILDNSLQQLRDWMENEAAATAANSAAKSEGFENARKPVVAEDAYLIGEGQFQNKNDYETERAMGGAHTLIEDTLDGTNIIVLERKPIKMNVSNTQANNNLETTGNRNVLPGQKSSLFVNENVDKPKTGKTPDDGFEDPKLKSKSVEGAVVTEKANASTENRGTNGKDSPHASHSQMNKTNEKQGVELSGKDGPNRVDILPALQLRRTKRNVAREPPGWWLHEDSDKTQRRSVGLQGEPGSRDGETTPPLVRHESRDAESTKSNNSIAQDRQADQFLFELGYRRFLEKIASEEKNKAIKKGVKLGGHIDDKEGVTSEDGDKEREQSITSDNQAAEKGIFRDVRKEVKSEMDVELPAPVETRPESLSYEIRDDKGETGDYDDWEESVEFRRRRSPTGLRGRATKHRPGHKRARARFRSKREHEGRSKSALMERSRLVRSPGHDEAGRSSKKSSNHTLLDEADILFIVKHKQPSKATPKKSKSDTTNSLGGNSVKKNNNNNKMNGPSPGEEIKDQITYFKNLYRLKPDKDKAPVGKSSRHVPNVGPHVMVTDGAEKKEKSTSLPSLAGPSIQRVTQRPPFALHPAHPLHPHLHPPPKQVNLLWQQRHDANRHGAAIIVFLCLGLILFVVLLLALTKASSEPSEPRRNDSSTALYVNYPHY</sequence>
<evidence type="ECO:0000313" key="4">
    <source>
        <dbReference type="EMBL" id="KAK3691548.1"/>
    </source>
</evidence>
<keyword evidence="2" id="KW-1133">Transmembrane helix</keyword>
<feature type="compositionally biased region" description="Polar residues" evidence="1">
    <location>
        <begin position="403"/>
        <end position="428"/>
    </location>
</feature>
<keyword evidence="3" id="KW-0732">Signal</keyword>
<dbReference type="EMBL" id="JAWDGP010008090">
    <property type="protein sequence ID" value="KAK3691548.1"/>
    <property type="molecule type" value="Genomic_DNA"/>
</dbReference>
<feature type="region of interest" description="Disordered" evidence="1">
    <location>
        <begin position="835"/>
        <end position="873"/>
    </location>
</feature>
<feature type="region of interest" description="Disordered" evidence="1">
    <location>
        <begin position="403"/>
        <end position="505"/>
    </location>
</feature>
<feature type="region of interest" description="Disordered" evidence="1">
    <location>
        <begin position="777"/>
        <end position="818"/>
    </location>
</feature>
<keyword evidence="2" id="KW-0472">Membrane</keyword>
<comment type="caution">
    <text evidence="4">The sequence shown here is derived from an EMBL/GenBank/DDBJ whole genome shotgun (WGS) entry which is preliminary data.</text>
</comment>
<feature type="compositionally biased region" description="Basic and acidic residues" evidence="1">
    <location>
        <begin position="728"/>
        <end position="755"/>
    </location>
</feature>
<name>A0AAE0XEH2_9GAST</name>
<keyword evidence="2" id="KW-0812">Transmembrane</keyword>
<feature type="compositionally biased region" description="Low complexity" evidence="1">
    <location>
        <begin position="794"/>
        <end position="814"/>
    </location>
</feature>
<evidence type="ECO:0000256" key="1">
    <source>
        <dbReference type="SAM" id="MobiDB-lite"/>
    </source>
</evidence>
<feature type="transmembrane region" description="Helical" evidence="2">
    <location>
        <begin position="921"/>
        <end position="942"/>
    </location>
</feature>
<feature type="compositionally biased region" description="Basic and acidic residues" evidence="1">
    <location>
        <begin position="489"/>
        <end position="504"/>
    </location>
</feature>
<feature type="region of interest" description="Disordered" evidence="1">
    <location>
        <begin position="134"/>
        <end position="160"/>
    </location>
</feature>
<dbReference type="AlphaFoldDB" id="A0AAE0XEH2"/>
<feature type="compositionally biased region" description="Basic residues" evidence="1">
    <location>
        <begin position="709"/>
        <end position="727"/>
    </location>
</feature>
<evidence type="ECO:0000256" key="3">
    <source>
        <dbReference type="SAM" id="SignalP"/>
    </source>
</evidence>
<reference evidence="4" key="1">
    <citation type="journal article" date="2023" name="G3 (Bethesda)">
        <title>A reference genome for the long-term kleptoplast-retaining sea slug Elysia crispata morphotype clarki.</title>
        <authorList>
            <person name="Eastman K.E."/>
            <person name="Pendleton A.L."/>
            <person name="Shaikh M.A."/>
            <person name="Suttiyut T."/>
            <person name="Ogas R."/>
            <person name="Tomko P."/>
            <person name="Gavelis G."/>
            <person name="Widhalm J.R."/>
            <person name="Wisecaver J.H."/>
        </authorList>
    </citation>
    <scope>NUCLEOTIDE SEQUENCE</scope>
    <source>
        <strain evidence="4">ECLA1</strain>
    </source>
</reference>
<feature type="compositionally biased region" description="Basic residues" evidence="1">
    <location>
        <begin position="777"/>
        <end position="787"/>
    </location>
</feature>
<feature type="region of interest" description="Disordered" evidence="1">
    <location>
        <begin position="670"/>
        <end position="764"/>
    </location>
</feature>
<gene>
    <name evidence="4" type="ORF">RRG08_011750</name>
</gene>
<evidence type="ECO:0000256" key="2">
    <source>
        <dbReference type="SAM" id="Phobius"/>
    </source>
</evidence>
<feature type="region of interest" description="Disordered" evidence="1">
    <location>
        <begin position="615"/>
        <end position="645"/>
    </location>
</feature>
<keyword evidence="5" id="KW-1185">Reference proteome</keyword>